<feature type="domain" description="C2H2-type" evidence="2">
    <location>
        <begin position="123"/>
        <end position="150"/>
    </location>
</feature>
<dbReference type="InterPro" id="IPR013087">
    <property type="entry name" value="Znf_C2H2_type"/>
</dbReference>
<protein>
    <recommendedName>
        <fullName evidence="2">C2H2-type domain-containing protein</fullName>
    </recommendedName>
</protein>
<dbReference type="Proteomes" id="UP001347796">
    <property type="component" value="Unassembled WGS sequence"/>
</dbReference>
<dbReference type="EMBL" id="JAZGQO010000006">
    <property type="protein sequence ID" value="KAK6186077.1"/>
    <property type="molecule type" value="Genomic_DNA"/>
</dbReference>
<dbReference type="AlphaFoldDB" id="A0AAN8JV57"/>
<dbReference type="InterPro" id="IPR036236">
    <property type="entry name" value="Znf_C2H2_sf"/>
</dbReference>
<comment type="caution">
    <text evidence="3">The sequence shown here is derived from an EMBL/GenBank/DDBJ whole genome shotgun (WGS) entry which is preliminary data.</text>
</comment>
<evidence type="ECO:0000313" key="4">
    <source>
        <dbReference type="Proteomes" id="UP001347796"/>
    </source>
</evidence>
<dbReference type="PROSITE" id="PS00028">
    <property type="entry name" value="ZINC_FINGER_C2H2_1"/>
    <property type="match status" value="1"/>
</dbReference>
<organism evidence="3 4">
    <name type="scientific">Patella caerulea</name>
    <name type="common">Rayed Mediterranean limpet</name>
    <dbReference type="NCBI Taxonomy" id="87958"/>
    <lineage>
        <taxon>Eukaryota</taxon>
        <taxon>Metazoa</taxon>
        <taxon>Spiralia</taxon>
        <taxon>Lophotrochozoa</taxon>
        <taxon>Mollusca</taxon>
        <taxon>Gastropoda</taxon>
        <taxon>Patellogastropoda</taxon>
        <taxon>Patelloidea</taxon>
        <taxon>Patellidae</taxon>
        <taxon>Patella</taxon>
    </lineage>
</organism>
<dbReference type="Gene3D" id="3.30.160.60">
    <property type="entry name" value="Classic Zinc Finger"/>
    <property type="match status" value="1"/>
</dbReference>
<reference evidence="3 4" key="1">
    <citation type="submission" date="2024-01" db="EMBL/GenBank/DDBJ databases">
        <title>The genome of the rayed Mediterranean limpet Patella caerulea (Linnaeus, 1758).</title>
        <authorList>
            <person name="Anh-Thu Weber A."/>
            <person name="Halstead-Nussloch G."/>
        </authorList>
    </citation>
    <scope>NUCLEOTIDE SEQUENCE [LARGE SCALE GENOMIC DNA]</scope>
    <source>
        <strain evidence="3">AATW-2023a</strain>
        <tissue evidence="3">Whole specimen</tissue>
    </source>
</reference>
<dbReference type="PROSITE" id="PS50157">
    <property type="entry name" value="ZINC_FINGER_C2H2_2"/>
    <property type="match status" value="1"/>
</dbReference>
<keyword evidence="1" id="KW-0863">Zinc-finger</keyword>
<dbReference type="SMART" id="SM00355">
    <property type="entry name" value="ZnF_C2H2"/>
    <property type="match status" value="1"/>
</dbReference>
<sequence length="152" mass="17300">MLTLGRYPRIFSPTVLIRDNRRLENYWDLAEPLSYVHRHESLRYQLLCSSCPACVELSDRRTPEHPSSLKSTHPQSFAWHQEHSNSNSVGHDSTVAAASASYHQHHGHHPEPEEKLVNKSKVFLCPYCSVTCSNRGQLLGHVRIHTGKSGYC</sequence>
<evidence type="ECO:0000313" key="3">
    <source>
        <dbReference type="EMBL" id="KAK6186077.1"/>
    </source>
</evidence>
<keyword evidence="1" id="KW-0862">Zinc</keyword>
<name>A0AAN8JV57_PATCE</name>
<dbReference type="SUPFAM" id="SSF57667">
    <property type="entry name" value="beta-beta-alpha zinc fingers"/>
    <property type="match status" value="1"/>
</dbReference>
<dbReference type="GO" id="GO:0008270">
    <property type="term" value="F:zinc ion binding"/>
    <property type="evidence" value="ECO:0007669"/>
    <property type="project" value="UniProtKB-KW"/>
</dbReference>
<accession>A0AAN8JV57</accession>
<keyword evidence="4" id="KW-1185">Reference proteome</keyword>
<evidence type="ECO:0000259" key="2">
    <source>
        <dbReference type="PROSITE" id="PS50157"/>
    </source>
</evidence>
<gene>
    <name evidence="3" type="ORF">SNE40_008183</name>
</gene>
<evidence type="ECO:0000256" key="1">
    <source>
        <dbReference type="PROSITE-ProRule" id="PRU00042"/>
    </source>
</evidence>
<keyword evidence="1" id="KW-0479">Metal-binding</keyword>
<proteinExistence type="predicted"/>